<feature type="domain" description="MucB/RseB N-terminal" evidence="7">
    <location>
        <begin position="77"/>
        <end position="236"/>
    </location>
</feature>
<dbReference type="RefSeq" id="WP_339617603.1">
    <property type="nucleotide sequence ID" value="NZ_AP031500.1"/>
</dbReference>
<evidence type="ECO:0000256" key="3">
    <source>
        <dbReference type="ARBA" id="ARBA00022729"/>
    </source>
</evidence>
<dbReference type="Proteomes" id="UP001595548">
    <property type="component" value="Unassembled WGS sequence"/>
</dbReference>
<gene>
    <name evidence="9" type="ORF">ACFOEB_00380</name>
</gene>
<keyword evidence="10" id="KW-1185">Reference proteome</keyword>
<evidence type="ECO:0000259" key="8">
    <source>
        <dbReference type="Pfam" id="PF17188"/>
    </source>
</evidence>
<dbReference type="InterPro" id="IPR038484">
    <property type="entry name" value="MucB/RseB_C_sf"/>
</dbReference>
<dbReference type="InterPro" id="IPR005588">
    <property type="entry name" value="MucB_RseB"/>
</dbReference>
<accession>A0ABV7HIE3</accession>
<dbReference type="EMBL" id="JBHRTL010000001">
    <property type="protein sequence ID" value="MFC3153645.1"/>
    <property type="molecule type" value="Genomic_DNA"/>
</dbReference>
<comment type="subcellular location">
    <subcellularLocation>
        <location evidence="1">Periplasm</location>
    </subcellularLocation>
</comment>
<sequence>MSHRRFAGFVLLLLSPLGFAQIQNESSPSEPPEAASVNDSSAAAPDAAEPTAGQPAPEQEQMVDTGLDSSPHQLPSVRELLEHMSQRQQSLNYRGTFTYQNNAGTESFQLQHWVDGDTENQRLYYLNGPEREAVMRHTTQCETLAEQLIAGKLSGLADNFSSLDRLYSFSIRGVERVAGRLATVLQVVPRDTFRFGYFFSVDRETGLLLKTLLVDEHQRIVEQFQFIDLQTGLAVSDFATERDAGIVHRVDADKVSGCNKPLASAPSQWALSWLPAGFAFSGQRVVHADTEMLMYTDGLSTFSIFLDPVEGKLVIEGRAQRGATNFYMQGLTRAGQTYQVTVVGEIPLAVAERMAQSIGVNDTAPAQPQPRG</sequence>
<proteinExistence type="inferred from homology"/>
<evidence type="ECO:0000256" key="1">
    <source>
        <dbReference type="ARBA" id="ARBA00004418"/>
    </source>
</evidence>
<dbReference type="CDD" id="cd16327">
    <property type="entry name" value="RseB"/>
    <property type="match status" value="1"/>
</dbReference>
<keyword evidence="3 6" id="KW-0732">Signal</keyword>
<dbReference type="InterPro" id="IPR033434">
    <property type="entry name" value="MucB/RseB_N"/>
</dbReference>
<evidence type="ECO:0000256" key="5">
    <source>
        <dbReference type="SAM" id="MobiDB-lite"/>
    </source>
</evidence>
<feature type="domain" description="MucB/RseB C-terminal" evidence="8">
    <location>
        <begin position="265"/>
        <end position="358"/>
    </location>
</feature>
<feature type="signal peptide" evidence="6">
    <location>
        <begin position="1"/>
        <end position="20"/>
    </location>
</feature>
<evidence type="ECO:0000259" key="7">
    <source>
        <dbReference type="Pfam" id="PF03888"/>
    </source>
</evidence>
<dbReference type="Pfam" id="PF17188">
    <property type="entry name" value="MucB_RseB_C"/>
    <property type="match status" value="1"/>
</dbReference>
<dbReference type="PANTHER" id="PTHR38782">
    <property type="match status" value="1"/>
</dbReference>
<evidence type="ECO:0000313" key="10">
    <source>
        <dbReference type="Proteomes" id="UP001595548"/>
    </source>
</evidence>
<feature type="compositionally biased region" description="Low complexity" evidence="5">
    <location>
        <begin position="25"/>
        <end position="52"/>
    </location>
</feature>
<comment type="caution">
    <text evidence="9">The sequence shown here is derived from an EMBL/GenBank/DDBJ whole genome shotgun (WGS) entry which is preliminary data.</text>
</comment>
<feature type="region of interest" description="Disordered" evidence="5">
    <location>
        <begin position="23"/>
        <end position="73"/>
    </location>
</feature>
<protein>
    <submittedName>
        <fullName evidence="9">MucB/RseB C-terminal domain-containing protein</fullName>
    </submittedName>
</protein>
<keyword evidence="4" id="KW-0574">Periplasm</keyword>
<dbReference type="InterPro" id="IPR033436">
    <property type="entry name" value="MucB/RseB_C"/>
</dbReference>
<evidence type="ECO:0000256" key="6">
    <source>
        <dbReference type="SAM" id="SignalP"/>
    </source>
</evidence>
<evidence type="ECO:0000256" key="2">
    <source>
        <dbReference type="ARBA" id="ARBA00008150"/>
    </source>
</evidence>
<dbReference type="Gene3D" id="3.30.200.100">
    <property type="entry name" value="MucB/RseB, C-terminal domain"/>
    <property type="match status" value="1"/>
</dbReference>
<feature type="chain" id="PRO_5047027702" evidence="6">
    <location>
        <begin position="21"/>
        <end position="372"/>
    </location>
</feature>
<name>A0ABV7HIE3_9GAMM</name>
<evidence type="ECO:0000256" key="4">
    <source>
        <dbReference type="ARBA" id="ARBA00022764"/>
    </source>
</evidence>
<dbReference type="PANTHER" id="PTHR38782:SF1">
    <property type="entry name" value="SIGMA-E FACTOR REGULATORY PROTEIN RSEB"/>
    <property type="match status" value="1"/>
</dbReference>
<comment type="similarity">
    <text evidence="2">Belongs to the RseB family.</text>
</comment>
<reference evidence="10" key="1">
    <citation type="journal article" date="2019" name="Int. J. Syst. Evol. Microbiol.">
        <title>The Global Catalogue of Microorganisms (GCM) 10K type strain sequencing project: providing services to taxonomists for standard genome sequencing and annotation.</title>
        <authorList>
            <consortium name="The Broad Institute Genomics Platform"/>
            <consortium name="The Broad Institute Genome Sequencing Center for Infectious Disease"/>
            <person name="Wu L."/>
            <person name="Ma J."/>
        </authorList>
    </citation>
    <scope>NUCLEOTIDE SEQUENCE [LARGE SCALE GENOMIC DNA]</scope>
    <source>
        <strain evidence="10">KCTC 52141</strain>
    </source>
</reference>
<organism evidence="9 10">
    <name type="scientific">Gilvimarinus japonicus</name>
    <dbReference type="NCBI Taxonomy" id="1796469"/>
    <lineage>
        <taxon>Bacteria</taxon>
        <taxon>Pseudomonadati</taxon>
        <taxon>Pseudomonadota</taxon>
        <taxon>Gammaproteobacteria</taxon>
        <taxon>Cellvibrionales</taxon>
        <taxon>Cellvibrionaceae</taxon>
        <taxon>Gilvimarinus</taxon>
    </lineage>
</organism>
<dbReference type="Gene3D" id="2.50.20.10">
    <property type="entry name" value="Lipoprotein localisation LolA/LolB/LppX"/>
    <property type="match status" value="1"/>
</dbReference>
<evidence type="ECO:0000313" key="9">
    <source>
        <dbReference type="EMBL" id="MFC3153645.1"/>
    </source>
</evidence>
<dbReference type="Pfam" id="PF03888">
    <property type="entry name" value="MucB_RseB"/>
    <property type="match status" value="1"/>
</dbReference>